<keyword evidence="1" id="KW-0812">Transmembrane</keyword>
<proteinExistence type="predicted"/>
<organism evidence="4">
    <name type="scientific">freshwater metagenome</name>
    <dbReference type="NCBI Taxonomy" id="449393"/>
    <lineage>
        <taxon>unclassified sequences</taxon>
        <taxon>metagenomes</taxon>
        <taxon>ecological metagenomes</taxon>
    </lineage>
</organism>
<dbReference type="AlphaFoldDB" id="A0A6J7JUU3"/>
<evidence type="ECO:0000313" key="3">
    <source>
        <dbReference type="EMBL" id="CAB4810420.1"/>
    </source>
</evidence>
<evidence type="ECO:0000313" key="4">
    <source>
        <dbReference type="EMBL" id="CAB4946827.1"/>
    </source>
</evidence>
<evidence type="ECO:0000313" key="6">
    <source>
        <dbReference type="EMBL" id="CAB5066136.1"/>
    </source>
</evidence>
<evidence type="ECO:0000256" key="1">
    <source>
        <dbReference type="SAM" id="Phobius"/>
    </source>
</evidence>
<name>A0A6J7JUU3_9ZZZZ</name>
<evidence type="ECO:0000313" key="5">
    <source>
        <dbReference type="EMBL" id="CAB5018947.1"/>
    </source>
</evidence>
<feature type="transmembrane region" description="Helical" evidence="1">
    <location>
        <begin position="50"/>
        <end position="69"/>
    </location>
</feature>
<dbReference type="EMBL" id="CAFBNI010000067">
    <property type="protein sequence ID" value="CAB4946827.1"/>
    <property type="molecule type" value="Genomic_DNA"/>
</dbReference>
<reference evidence="4" key="1">
    <citation type="submission" date="2020-05" db="EMBL/GenBank/DDBJ databases">
        <authorList>
            <person name="Chiriac C."/>
            <person name="Salcher M."/>
            <person name="Ghai R."/>
            <person name="Kavagutti S V."/>
        </authorList>
    </citation>
    <scope>NUCLEOTIDE SEQUENCE</scope>
</reference>
<feature type="transmembrane region" description="Helical" evidence="1">
    <location>
        <begin position="6"/>
        <end position="38"/>
    </location>
</feature>
<keyword evidence="1" id="KW-1133">Transmembrane helix</keyword>
<dbReference type="EMBL" id="CAEZYX010000107">
    <property type="protein sequence ID" value="CAB4746475.1"/>
    <property type="molecule type" value="Genomic_DNA"/>
</dbReference>
<evidence type="ECO:0000313" key="2">
    <source>
        <dbReference type="EMBL" id="CAB4746475.1"/>
    </source>
</evidence>
<gene>
    <name evidence="2" type="ORF">UFOPK2802_00867</name>
    <name evidence="3" type="ORF">UFOPK3083_00877</name>
    <name evidence="4" type="ORF">UFOPK3783_00628</name>
    <name evidence="5" type="ORF">UFOPK4113_00709</name>
    <name evidence="6" type="ORF">UFOPK4355_00947</name>
</gene>
<sequence>MFARIGYLAAIVGVLVGAIAQVRVGALLIAIGLALVSIPKFKGNWSVRRIDTLIPAALIVALITIAIALPRGR</sequence>
<dbReference type="EMBL" id="CAFBPL010000088">
    <property type="protein sequence ID" value="CAB5018947.1"/>
    <property type="molecule type" value="Genomic_DNA"/>
</dbReference>
<keyword evidence="1" id="KW-0472">Membrane</keyword>
<protein>
    <submittedName>
        <fullName evidence="4">Unannotated protein</fullName>
    </submittedName>
</protein>
<accession>A0A6J7JUU3</accession>
<dbReference type="EMBL" id="CAFBQT010000145">
    <property type="protein sequence ID" value="CAB5066136.1"/>
    <property type="molecule type" value="Genomic_DNA"/>
</dbReference>
<dbReference type="EMBL" id="CAFAAT010000116">
    <property type="protein sequence ID" value="CAB4810420.1"/>
    <property type="molecule type" value="Genomic_DNA"/>
</dbReference>